<evidence type="ECO:0000256" key="3">
    <source>
        <dbReference type="ARBA" id="ARBA00022724"/>
    </source>
</evidence>
<evidence type="ECO:0000256" key="5">
    <source>
        <dbReference type="ARBA" id="ARBA00023125"/>
    </source>
</evidence>
<evidence type="ECO:0000256" key="9">
    <source>
        <dbReference type="SAM" id="Phobius"/>
    </source>
</evidence>
<keyword evidence="9" id="KW-1133">Transmembrane helix</keyword>
<accession>A0A6H5IXS1</accession>
<proteinExistence type="predicted"/>
<feature type="transmembrane region" description="Helical" evidence="9">
    <location>
        <begin position="262"/>
        <end position="284"/>
    </location>
</feature>
<dbReference type="PANTHER" id="PTHR45636">
    <property type="entry name" value="PAIRED BOX PROTEIN PAX-6-RELATED-RELATED"/>
    <property type="match status" value="1"/>
</dbReference>
<dbReference type="GO" id="GO:0000978">
    <property type="term" value="F:RNA polymerase II cis-regulatory region sequence-specific DNA binding"/>
    <property type="evidence" value="ECO:0007669"/>
    <property type="project" value="TreeGrafter"/>
</dbReference>
<evidence type="ECO:0000256" key="1">
    <source>
        <dbReference type="ARBA" id="ARBA00004123"/>
    </source>
</evidence>
<comment type="subcellular location">
    <subcellularLocation>
        <location evidence="1">Nucleus</location>
    </subcellularLocation>
</comment>
<keyword evidence="2" id="KW-0217">Developmental protein</keyword>
<evidence type="ECO:0000256" key="8">
    <source>
        <dbReference type="SAM" id="MobiDB-lite"/>
    </source>
</evidence>
<evidence type="ECO:0000256" key="7">
    <source>
        <dbReference type="ARBA" id="ARBA00023242"/>
    </source>
</evidence>
<dbReference type="PROSITE" id="PS51057">
    <property type="entry name" value="PAIRED_2"/>
    <property type="match status" value="1"/>
</dbReference>
<keyword evidence="5" id="KW-0238">DNA-binding</keyword>
<dbReference type="PROSITE" id="PS00034">
    <property type="entry name" value="PAIRED_1"/>
    <property type="match status" value="1"/>
</dbReference>
<keyword evidence="12" id="KW-1185">Reference proteome</keyword>
<evidence type="ECO:0000256" key="6">
    <source>
        <dbReference type="ARBA" id="ARBA00023163"/>
    </source>
</evidence>
<dbReference type="GO" id="GO:0000981">
    <property type="term" value="F:DNA-binding transcription factor activity, RNA polymerase II-specific"/>
    <property type="evidence" value="ECO:0007669"/>
    <property type="project" value="TreeGrafter"/>
</dbReference>
<dbReference type="SMART" id="SM00351">
    <property type="entry name" value="PAX"/>
    <property type="match status" value="1"/>
</dbReference>
<dbReference type="Gene3D" id="1.10.10.10">
    <property type="entry name" value="Winged helix-like DNA-binding domain superfamily/Winged helix DNA-binding domain"/>
    <property type="match status" value="1"/>
</dbReference>
<dbReference type="GO" id="GO:0005634">
    <property type="term" value="C:nucleus"/>
    <property type="evidence" value="ECO:0007669"/>
    <property type="project" value="UniProtKB-SubCell"/>
</dbReference>
<feature type="region of interest" description="Disordered" evidence="8">
    <location>
        <begin position="385"/>
        <end position="436"/>
    </location>
</feature>
<evidence type="ECO:0000256" key="4">
    <source>
        <dbReference type="ARBA" id="ARBA00023015"/>
    </source>
</evidence>
<keyword evidence="9" id="KW-0812">Transmembrane</keyword>
<protein>
    <recommendedName>
        <fullName evidence="10">Paired domain-containing protein</fullName>
    </recommendedName>
</protein>
<dbReference type="InterPro" id="IPR043182">
    <property type="entry name" value="PAIRED_DNA-bd_dom"/>
</dbReference>
<dbReference type="InterPro" id="IPR043565">
    <property type="entry name" value="PAX_fam"/>
</dbReference>
<keyword evidence="4" id="KW-0805">Transcription regulation</keyword>
<dbReference type="AlphaFoldDB" id="A0A6H5IXS1"/>
<evidence type="ECO:0000256" key="2">
    <source>
        <dbReference type="ARBA" id="ARBA00022473"/>
    </source>
</evidence>
<dbReference type="InterPro" id="IPR001523">
    <property type="entry name" value="Paired_dom"/>
</dbReference>
<evidence type="ECO:0000313" key="12">
    <source>
        <dbReference type="Proteomes" id="UP000479190"/>
    </source>
</evidence>
<dbReference type="InterPro" id="IPR009057">
    <property type="entry name" value="Homeodomain-like_sf"/>
</dbReference>
<dbReference type="InterPro" id="IPR036388">
    <property type="entry name" value="WH-like_DNA-bd_sf"/>
</dbReference>
<dbReference type="Pfam" id="PF00292">
    <property type="entry name" value="PAX"/>
    <property type="match status" value="1"/>
</dbReference>
<name>A0A6H5IXS1_9HYME</name>
<dbReference type="Proteomes" id="UP000479190">
    <property type="component" value="Unassembled WGS sequence"/>
</dbReference>
<evidence type="ECO:0000259" key="10">
    <source>
        <dbReference type="PROSITE" id="PS51057"/>
    </source>
</evidence>
<gene>
    <name evidence="11" type="ORF">TBRA_LOCUS14731</name>
</gene>
<sequence>MWVDATLHWPLTISHCCSLDPWDIRLQRHMVYTELAARGKWLVRIQAAAARSTIDAYVTSSHTARHSGVNQLGGVFVGGRPLPDATRQKIVELAHSGARPCDISRILQVSNGCVSKILGRSVLLHRTLHDRSPRLSRERLICLLLQVLRDGLDKAPSYRWQQAPSGHRRGRQQDLALQKRVSVDIRLGDQRSSAARGRLLQRQHTEFVFLRHPHTFPINSTLWHARIILYPSRAVVAAAANQAKPRRWRRTTRRPQRVAKRISFYLPAECLNIIMLCYIGASLFKSGIFRFARHRRIHILMDVIKDAATNRLAEETRRKTNLYSVRAWGTHVNLTTAAAAATLNLSRAFILYAFVATQRPGVVDKQGTPEFGRAKGAATTASAAATAAATGWRRNRSHGERHRRRGRGCGQSRERLRQAATAQWPNRRLASAQSMV</sequence>
<keyword evidence="9" id="KW-0472">Membrane</keyword>
<dbReference type="PANTHER" id="PTHR45636:SF41">
    <property type="entry name" value="PAIRED BOX PROTEIN PAX-6-RELATED"/>
    <property type="match status" value="1"/>
</dbReference>
<dbReference type="PRINTS" id="PR00027">
    <property type="entry name" value="PAIREDBOX"/>
</dbReference>
<keyword evidence="6" id="KW-0804">Transcription</keyword>
<organism evidence="11 12">
    <name type="scientific">Trichogramma brassicae</name>
    <dbReference type="NCBI Taxonomy" id="86971"/>
    <lineage>
        <taxon>Eukaryota</taxon>
        <taxon>Metazoa</taxon>
        <taxon>Ecdysozoa</taxon>
        <taxon>Arthropoda</taxon>
        <taxon>Hexapoda</taxon>
        <taxon>Insecta</taxon>
        <taxon>Pterygota</taxon>
        <taxon>Neoptera</taxon>
        <taxon>Endopterygota</taxon>
        <taxon>Hymenoptera</taxon>
        <taxon>Apocrita</taxon>
        <taxon>Proctotrupomorpha</taxon>
        <taxon>Chalcidoidea</taxon>
        <taxon>Trichogrammatidae</taxon>
        <taxon>Trichogramma</taxon>
    </lineage>
</organism>
<feature type="domain" description="Paired" evidence="10">
    <location>
        <begin position="65"/>
        <end position="203"/>
    </location>
</feature>
<evidence type="ECO:0000313" key="11">
    <source>
        <dbReference type="EMBL" id="CAB0043143.1"/>
    </source>
</evidence>
<keyword evidence="7" id="KW-0539">Nucleus</keyword>
<dbReference type="SUPFAM" id="SSF46689">
    <property type="entry name" value="Homeodomain-like"/>
    <property type="match status" value="1"/>
</dbReference>
<feature type="compositionally biased region" description="Basic residues" evidence="8">
    <location>
        <begin position="393"/>
        <end position="407"/>
    </location>
</feature>
<dbReference type="EMBL" id="CADCXV010001272">
    <property type="protein sequence ID" value="CAB0043143.1"/>
    <property type="molecule type" value="Genomic_DNA"/>
</dbReference>
<keyword evidence="3" id="KW-0563">Paired box</keyword>
<reference evidence="11 12" key="1">
    <citation type="submission" date="2020-02" db="EMBL/GenBank/DDBJ databases">
        <authorList>
            <person name="Ferguson B K."/>
        </authorList>
    </citation>
    <scope>NUCLEOTIDE SEQUENCE [LARGE SCALE GENOMIC DNA]</scope>
</reference>